<evidence type="ECO:0000256" key="2">
    <source>
        <dbReference type="SAM" id="Phobius"/>
    </source>
</evidence>
<keyword evidence="2" id="KW-0812">Transmembrane</keyword>
<dbReference type="AlphaFoldDB" id="A0A5E4BPX7"/>
<keyword evidence="2" id="KW-1133">Transmembrane helix</keyword>
<reference evidence="3" key="2">
    <citation type="submission" date="2020-08" db="EMBL/GenBank/DDBJ databases">
        <authorList>
            <person name="Shumante A."/>
            <person name="Zimin A.V."/>
            <person name="Puiu D."/>
            <person name="Salzberg S.L."/>
        </authorList>
    </citation>
    <scope>NUCLEOTIDE SEQUENCE</scope>
    <source>
        <strain evidence="3">WC2-LM</strain>
        <tissue evidence="3">Liver</tissue>
    </source>
</reference>
<evidence type="ECO:0000313" key="5">
    <source>
        <dbReference type="Proteomes" id="UP000335636"/>
    </source>
</evidence>
<reference evidence="4 5" key="1">
    <citation type="submission" date="2019-04" db="EMBL/GenBank/DDBJ databases">
        <authorList>
            <person name="Alioto T."/>
            <person name="Alioto T."/>
        </authorList>
    </citation>
    <scope>NUCLEOTIDE SEQUENCE [LARGE SCALE GENOMIC DNA]</scope>
</reference>
<protein>
    <submittedName>
        <fullName evidence="4">Uncharacterized protein</fullName>
    </submittedName>
</protein>
<feature type="compositionally biased region" description="Basic and acidic residues" evidence="1">
    <location>
        <begin position="57"/>
        <end position="68"/>
    </location>
</feature>
<gene>
    <name evidence="3" type="ORF">GHT09_004866</name>
    <name evidence="4" type="ORF">MONAX_5E002305</name>
</gene>
<feature type="region of interest" description="Disordered" evidence="1">
    <location>
        <begin position="45"/>
        <end position="77"/>
    </location>
</feature>
<accession>A0A5E4BPX7</accession>
<evidence type="ECO:0000313" key="4">
    <source>
        <dbReference type="EMBL" id="VTJ71617.1"/>
    </source>
</evidence>
<keyword evidence="5" id="KW-1185">Reference proteome</keyword>
<dbReference type="Proteomes" id="UP000335636">
    <property type="component" value="Unassembled WGS sequence"/>
</dbReference>
<sequence>MLIINDTNGINITHTKIPYTVNTSCWLINCLTSAMKAKRIFILSVPPSSPASTEPVQRVEESMGHGDEESSEGDPTPSLIITGIIALVAAITATATYTALLSQEYPEFSRL</sequence>
<keyword evidence="2" id="KW-0472">Membrane</keyword>
<name>A0A5E4BPX7_MARMO</name>
<dbReference type="EMBL" id="CABDUW010000576">
    <property type="protein sequence ID" value="VTJ71617.1"/>
    <property type="molecule type" value="Genomic_DNA"/>
</dbReference>
<evidence type="ECO:0000313" key="3">
    <source>
        <dbReference type="EMBL" id="KAF7483646.1"/>
    </source>
</evidence>
<feature type="transmembrane region" description="Helical" evidence="2">
    <location>
        <begin position="79"/>
        <end position="101"/>
    </location>
</feature>
<evidence type="ECO:0000256" key="1">
    <source>
        <dbReference type="SAM" id="MobiDB-lite"/>
    </source>
</evidence>
<organism evidence="4 5">
    <name type="scientific">Marmota monax</name>
    <name type="common">Woodchuck</name>
    <dbReference type="NCBI Taxonomy" id="9995"/>
    <lineage>
        <taxon>Eukaryota</taxon>
        <taxon>Metazoa</taxon>
        <taxon>Chordata</taxon>
        <taxon>Craniata</taxon>
        <taxon>Vertebrata</taxon>
        <taxon>Euteleostomi</taxon>
        <taxon>Mammalia</taxon>
        <taxon>Eutheria</taxon>
        <taxon>Euarchontoglires</taxon>
        <taxon>Glires</taxon>
        <taxon>Rodentia</taxon>
        <taxon>Sciuromorpha</taxon>
        <taxon>Sciuridae</taxon>
        <taxon>Xerinae</taxon>
        <taxon>Marmotini</taxon>
        <taxon>Marmota</taxon>
    </lineage>
</organism>
<dbReference type="Proteomes" id="UP000662637">
    <property type="component" value="Unassembled WGS sequence"/>
</dbReference>
<proteinExistence type="predicted"/>
<dbReference type="EMBL" id="WJEC01000345">
    <property type="protein sequence ID" value="KAF7483646.1"/>
    <property type="molecule type" value="Genomic_DNA"/>
</dbReference>